<dbReference type="InterPro" id="IPR050091">
    <property type="entry name" value="PKS_NRPS_Biosynth_Enz"/>
</dbReference>
<keyword evidence="2" id="KW-0597">Phosphoprotein</keyword>
<evidence type="ECO:0000313" key="6">
    <source>
        <dbReference type="EMBL" id="AQS99169.1"/>
    </source>
</evidence>
<feature type="domain" description="Ketosynthase family 3 (KS3)" evidence="5">
    <location>
        <begin position="314"/>
        <end position="755"/>
    </location>
</feature>
<reference evidence="6" key="1">
    <citation type="journal article" date="2017" name="J. Eukaryot. Microbiol.">
        <title>Role of Modular Polyketide Synthases in the Production of Polyether Ladder Compounds in Ciguatoxin-producing Gambierdiscus polynesiensis and G.excentricus (Dinophyceae).</title>
        <authorList>
            <person name="Kohli G.S."/>
            <person name="Campbell K."/>
            <person name="John U."/>
            <person name="Smith K.F."/>
            <person name="Fraga S."/>
            <person name="Rhodes L.L."/>
            <person name="Murray S.A."/>
        </authorList>
    </citation>
    <scope>NUCLEOTIDE SEQUENCE</scope>
    <source>
        <strain evidence="6">Contig_11</strain>
    </source>
</reference>
<evidence type="ECO:0000256" key="3">
    <source>
        <dbReference type="RuleBase" id="RU003694"/>
    </source>
</evidence>
<dbReference type="Pfam" id="PF00109">
    <property type="entry name" value="ketoacyl-synt"/>
    <property type="match status" value="1"/>
</dbReference>
<dbReference type="SMART" id="SM00825">
    <property type="entry name" value="PKS_KS"/>
    <property type="match status" value="1"/>
</dbReference>
<feature type="region of interest" description="Disordered" evidence="4">
    <location>
        <begin position="8"/>
        <end position="31"/>
    </location>
</feature>
<dbReference type="NCBIfam" id="TIGR04556">
    <property type="entry name" value="PKS_assoc"/>
    <property type="match status" value="1"/>
</dbReference>
<evidence type="ECO:0000256" key="1">
    <source>
        <dbReference type="ARBA" id="ARBA00022450"/>
    </source>
</evidence>
<keyword evidence="3" id="KW-0808">Transferase</keyword>
<dbReference type="PANTHER" id="PTHR43775:SF37">
    <property type="entry name" value="SI:DKEY-61P9.11"/>
    <property type="match status" value="1"/>
</dbReference>
<dbReference type="Gene3D" id="3.40.47.10">
    <property type="match status" value="1"/>
</dbReference>
<dbReference type="InterPro" id="IPR030834">
    <property type="entry name" value="PKS_assoc_dom"/>
</dbReference>
<dbReference type="GO" id="GO:0004312">
    <property type="term" value="F:fatty acid synthase activity"/>
    <property type="evidence" value="ECO:0007669"/>
    <property type="project" value="TreeGrafter"/>
</dbReference>
<dbReference type="PROSITE" id="PS52004">
    <property type="entry name" value="KS3_2"/>
    <property type="match status" value="1"/>
</dbReference>
<dbReference type="SUPFAM" id="SSF53901">
    <property type="entry name" value="Thiolase-like"/>
    <property type="match status" value="1"/>
</dbReference>
<dbReference type="InterPro" id="IPR014030">
    <property type="entry name" value="Ketoacyl_synth_N"/>
</dbReference>
<dbReference type="PANTHER" id="PTHR43775">
    <property type="entry name" value="FATTY ACID SYNTHASE"/>
    <property type="match status" value="1"/>
</dbReference>
<dbReference type="EMBL" id="KX395751">
    <property type="protein sequence ID" value="AQS99169.1"/>
    <property type="molecule type" value="Transcribed_RNA"/>
</dbReference>
<dbReference type="GO" id="GO:0006633">
    <property type="term" value="P:fatty acid biosynthetic process"/>
    <property type="evidence" value="ECO:0007669"/>
    <property type="project" value="TreeGrafter"/>
</dbReference>
<keyword evidence="1" id="KW-0596">Phosphopantetheine</keyword>
<dbReference type="InterPro" id="IPR014031">
    <property type="entry name" value="Ketoacyl_synth_C"/>
</dbReference>
<name>A0A1S6K7U0_9DINO</name>
<evidence type="ECO:0000256" key="4">
    <source>
        <dbReference type="SAM" id="MobiDB-lite"/>
    </source>
</evidence>
<evidence type="ECO:0000259" key="5">
    <source>
        <dbReference type="PROSITE" id="PS52004"/>
    </source>
</evidence>
<dbReference type="CDD" id="cd00833">
    <property type="entry name" value="PKS"/>
    <property type="match status" value="1"/>
</dbReference>
<organism evidence="6">
    <name type="scientific">Gambierdiscus excentricus</name>
    <dbReference type="NCBI Taxonomy" id="986170"/>
    <lineage>
        <taxon>Eukaryota</taxon>
        <taxon>Sar</taxon>
        <taxon>Alveolata</taxon>
        <taxon>Dinophyceae</taxon>
        <taxon>Gonyaulacales</taxon>
        <taxon>Pyrocystaceae</taxon>
        <taxon>Gambierdiscus</taxon>
    </lineage>
</organism>
<comment type="similarity">
    <text evidence="3">Belongs to the thiolase-like superfamily. Beta-ketoacyl-ACP synthases family.</text>
</comment>
<dbReference type="InterPro" id="IPR020841">
    <property type="entry name" value="PKS_Beta-ketoAc_synthase_dom"/>
</dbReference>
<dbReference type="Pfam" id="PF02801">
    <property type="entry name" value="Ketoacyl-synt_C"/>
    <property type="match status" value="1"/>
</dbReference>
<protein>
    <submittedName>
        <fullName evidence="6">Type I polyketide synthase</fullName>
    </submittedName>
</protein>
<dbReference type="InterPro" id="IPR016039">
    <property type="entry name" value="Thiolase-like"/>
</dbReference>
<evidence type="ECO:0000256" key="2">
    <source>
        <dbReference type="ARBA" id="ARBA00022553"/>
    </source>
</evidence>
<dbReference type="AlphaFoldDB" id="A0A1S6K7U0"/>
<proteinExistence type="inferred from homology"/>
<accession>A0A1S6K7U0</accession>
<sequence length="1139" mass="124990">MAQAIWAEPVHEGRRRPRMPPTQSLSTYGEDCDVHSSSENFSSEVVHYLGLKGFCIVGTTFDKSTLAAAQNEAKEVDSNERFYVPPALVVEGLLGSEGSSAVAELEPFILEDRRDGESLQKLDMFMTEVAAGIDEYFEPNFGFLCGDRTVGLLHEAGKFSRDEPIELTEKIAGKWLQIFRRHRLMMVICLGTKGGNLTLRPFDEDSAEMLVPIKYGQMAILRADFLAHSYTGGTDKDLLLSCWILQRDRAGARGAFADGRDGMPVVPAAMNLVEWANTRLKMIKANAATEAGSLADQEIPRNWKLMASHTVHQGIQCAVRGLAINMPVRCENMASYAGPLTSGTDFAIEIPFKRWDHFREGTNMSGMYHPEPDVWRQTRWKTNIKHATFIEGQDLFDNKFFNMSVLEGKVMDPNQRLGLESAYEALHVAGYTKKSLMQAFIGVYQGHTASDWDKIEHEQAGGCAGSYSPTIASNRVSFALGIMGPSFTIDVEGAASLAAVYQGAHDIIPSGDWRKPPTTASVCGGHTLNLSTYWWPVHNQYMSIVGRCLTFDAAASGYIKGEGVCTAVLKRHGEMVEGEVVVDETQPNLGIIAGWSMINSGANAGLAAPSGPSMQRVVADSVRVARISPLDVDAIETHGSGQYIHDATEVSCLAKSLRGLPGGNDEILAVNSSKSKLGFAQETAGIAAFFGVLVSQRMGIVSPNVHLKALNPYVSLEDYAVTIGNEPNTFRTPSSFHGITAYGWGGTNVHTLLHAELDQERYGVKPVSLDRQVFAFWPAGGGELEDDLKAEKGYMIMGSWTQWDTSEKMKSENDGSYSFVLTLGPNRYEHFQIIMDSNTSKTLHPGQPEGSPASAIFGPEPQELCAGMSWLVDGRSQLVARPASTVLNFTAHAGALGVGGDMLEQSMTLAEAKSWCETHPECQGFCYFGGEEPEGPVAIQFKNTFTLTEKVGWTSFRKEETALAEVGEMDYFKVSGRDLGMPGDLYKIKLQLAGKWKTVTWDKISGTGAVDKGSYYFVASWNDWELQQMEVEVSSPNTYFIEVTLPGSRFARYIRGEFLIVRNKDWNQTFFPADTLAAVAKNDRVGGPGKEDGINWQLQGEPGEAFRIEFQRAVAGEEDTKKVNWTKIEKPLAPQILTP</sequence>